<dbReference type="KEGG" id="pbal:CPBP_00152"/>
<dbReference type="Gene3D" id="3.30.160.20">
    <property type="match status" value="1"/>
</dbReference>
<protein>
    <submittedName>
        <fullName evidence="3">Peptide chain release factor RF2</fullName>
    </submittedName>
</protein>
<organism evidence="3 4">
    <name type="scientific">Candidatus Bodocaedibacter vickermanii</name>
    <dbReference type="NCBI Taxonomy" id="2741701"/>
    <lineage>
        <taxon>Bacteria</taxon>
        <taxon>Pseudomonadati</taxon>
        <taxon>Pseudomonadota</taxon>
        <taxon>Alphaproteobacteria</taxon>
        <taxon>Holosporales</taxon>
        <taxon>Candidatus Paracaedibacteraceae</taxon>
        <taxon>Candidatus Bodocaedibacter</taxon>
    </lineage>
</organism>
<dbReference type="Gene3D" id="3.30.70.1660">
    <property type="match status" value="1"/>
</dbReference>
<evidence type="ECO:0000256" key="1">
    <source>
        <dbReference type="ARBA" id="ARBA00010835"/>
    </source>
</evidence>
<evidence type="ECO:0000259" key="2">
    <source>
        <dbReference type="PROSITE" id="PS00745"/>
    </source>
</evidence>
<dbReference type="RefSeq" id="WP_350332151.1">
    <property type="nucleotide sequence ID" value="NZ_CP054719.1"/>
</dbReference>
<accession>A0A7L9RS19</accession>
<dbReference type="InterPro" id="IPR045853">
    <property type="entry name" value="Pep_chain_release_fac_I_sf"/>
</dbReference>
<reference evidence="3 4" key="1">
    <citation type="submission" date="2020-06" db="EMBL/GenBank/DDBJ databases">
        <title>The endosymbiont of the kinetoplastid Bodo saltans is a Paracaedibacter-like alpha-proteobacterium possessing a putative toxin-antitoxin system.</title>
        <authorList>
            <person name="Midha S."/>
            <person name="Rigden D.J."/>
            <person name="Siozios S."/>
            <person name="Hurst G.D.D."/>
            <person name="Jackson A.P."/>
        </authorList>
    </citation>
    <scope>NUCLEOTIDE SEQUENCE [LARGE SCALE GENOMIC DNA]</scope>
    <source>
        <strain evidence="3">Lake Konstanz</strain>
    </source>
</reference>
<dbReference type="InterPro" id="IPR000352">
    <property type="entry name" value="Pep_chain_release_fac_I"/>
</dbReference>
<sequence>MSQDTILRWVQITSGQGPAECELAVQHVLDRFLKEALQQHLKVDVLEKIPGEKGNIYQSVLLSVSGDSLIPFLKRWQGTIQWICESPYRPTHKRKNWFIGVNILNALDSHKDINVADLRFETMRASGAGGQHVNTTDSAVRVIHIPTGLTAFAQEERSQHMNKKLALARLSAAFDERSMAARFEKNHEKHSKHYELERGNPTRVFVGQDFKEKVR</sequence>
<feature type="domain" description="Prokaryotic-type class I peptide chain release factors" evidence="2">
    <location>
        <begin position="124"/>
        <end position="140"/>
    </location>
</feature>
<dbReference type="PANTHER" id="PTHR43116:SF3">
    <property type="entry name" value="CLASS I PEPTIDE CHAIN RELEASE FACTOR"/>
    <property type="match status" value="1"/>
</dbReference>
<dbReference type="PANTHER" id="PTHR43116">
    <property type="entry name" value="PEPTIDE CHAIN RELEASE FACTOR 2"/>
    <property type="match status" value="1"/>
</dbReference>
<dbReference type="GO" id="GO:0003747">
    <property type="term" value="F:translation release factor activity"/>
    <property type="evidence" value="ECO:0007669"/>
    <property type="project" value="InterPro"/>
</dbReference>
<dbReference type="AlphaFoldDB" id="A0A7L9RS19"/>
<dbReference type="SUPFAM" id="SSF75620">
    <property type="entry name" value="Release factor"/>
    <property type="match status" value="1"/>
</dbReference>
<dbReference type="Pfam" id="PF00472">
    <property type="entry name" value="RF-1"/>
    <property type="match status" value="1"/>
</dbReference>
<dbReference type="PROSITE" id="PS00745">
    <property type="entry name" value="RF_PROK_I"/>
    <property type="match status" value="1"/>
</dbReference>
<name>A0A7L9RS19_9PROT</name>
<dbReference type="NCBIfam" id="TIGR03072">
    <property type="entry name" value="release_prfH"/>
    <property type="match status" value="1"/>
</dbReference>
<gene>
    <name evidence="3" type="primary">prfB_2</name>
    <name evidence="3" type="ORF">CPBP_00152</name>
</gene>
<comment type="similarity">
    <text evidence="1">Belongs to the prokaryotic/mitochondrial release factor family.</text>
</comment>
<evidence type="ECO:0000313" key="4">
    <source>
        <dbReference type="Proteomes" id="UP000594001"/>
    </source>
</evidence>
<dbReference type="Proteomes" id="UP000594001">
    <property type="component" value="Chromosome"/>
</dbReference>
<keyword evidence="4" id="KW-1185">Reference proteome</keyword>
<proteinExistence type="inferred from homology"/>
<dbReference type="EMBL" id="CP054719">
    <property type="protein sequence ID" value="QOL19400.1"/>
    <property type="molecule type" value="Genomic_DNA"/>
</dbReference>
<dbReference type="InterPro" id="IPR017509">
    <property type="entry name" value="PrfH"/>
</dbReference>
<evidence type="ECO:0000313" key="3">
    <source>
        <dbReference type="EMBL" id="QOL19400.1"/>
    </source>
</evidence>